<protein>
    <submittedName>
        <fullName evidence="1">Putative nucleic acid-binding protein, contains PIN domain</fullName>
    </submittedName>
</protein>
<dbReference type="STRING" id="195522.BD01_2072"/>
<dbReference type="PANTHER" id="PTHR39550:SF1">
    <property type="entry name" value="SLL0658 PROTEIN"/>
    <property type="match status" value="1"/>
</dbReference>
<keyword evidence="2" id="KW-1185">Reference proteome</keyword>
<name>W8NWJ4_9EURY</name>
<accession>W8NWJ4</accession>
<dbReference type="Proteomes" id="UP000019434">
    <property type="component" value="Chromosome"/>
</dbReference>
<proteinExistence type="predicted"/>
<dbReference type="eggNOG" id="arCOG00717">
    <property type="taxonomic scope" value="Archaea"/>
</dbReference>
<sequence>MPVVSNSTPLIHLAKIGRLDLLRKFFGEVIIPKAVYRECVLEGRGSEDAELIEKANWIKVVGIKDETLKKSLMLELDEGESEAIVLALETNAGLLLIDDYDGREVARALGLKVAGTIGVLLRAKFQGIIPSVKEELEKLKETGFWLSEGLYRGILEEAGETGGDSGRA</sequence>
<dbReference type="InterPro" id="IPR021799">
    <property type="entry name" value="PIN-like_prokaryotic"/>
</dbReference>
<evidence type="ECO:0000313" key="2">
    <source>
        <dbReference type="Proteomes" id="UP000019434"/>
    </source>
</evidence>
<dbReference type="EMBL" id="CP007264">
    <property type="protein sequence ID" value="AHL23668.1"/>
    <property type="molecule type" value="Genomic_DNA"/>
</dbReference>
<dbReference type="KEGG" id="tnu:BD01_2072"/>
<reference evidence="1 2" key="1">
    <citation type="submission" date="2014-02" db="EMBL/GenBank/DDBJ databases">
        <title>Genome Sequence of an Hyperthermophilic Archaeon, Thermococcus nautili 30-1, producing viral vesicles.</title>
        <authorList>
            <person name="Oberto J."/>
            <person name="Gaudin M."/>
            <person name="Cossu M."/>
            <person name="Gorlas A."/>
            <person name="Slesarev A."/>
            <person name="Marguet E."/>
            <person name="Forterre P."/>
        </authorList>
    </citation>
    <scope>NUCLEOTIDE SEQUENCE [LARGE SCALE GENOMIC DNA]</scope>
    <source>
        <strain evidence="1 2">30-1</strain>
    </source>
</reference>
<dbReference type="AlphaFoldDB" id="W8NWJ4"/>
<dbReference type="Pfam" id="PF11848">
    <property type="entry name" value="DUF3368"/>
    <property type="match status" value="1"/>
</dbReference>
<dbReference type="HOGENOM" id="CLU_115769_0_1_2"/>
<organism evidence="1 2">
    <name type="scientific">Thermococcus nautili</name>
    <dbReference type="NCBI Taxonomy" id="195522"/>
    <lineage>
        <taxon>Archaea</taxon>
        <taxon>Methanobacteriati</taxon>
        <taxon>Methanobacteriota</taxon>
        <taxon>Thermococci</taxon>
        <taxon>Thermococcales</taxon>
        <taxon>Thermococcaceae</taxon>
        <taxon>Thermococcus</taxon>
    </lineage>
</organism>
<dbReference type="OrthoDB" id="323844at2157"/>
<evidence type="ECO:0000313" key="1">
    <source>
        <dbReference type="EMBL" id="AHL23668.1"/>
    </source>
</evidence>
<gene>
    <name evidence="1" type="ORF">BD01_2072</name>
</gene>
<dbReference type="PANTHER" id="PTHR39550">
    <property type="entry name" value="SLL0658 PROTEIN"/>
    <property type="match status" value="1"/>
</dbReference>